<name>A0AA96JYD5_9BACT</name>
<protein>
    <recommendedName>
        <fullName evidence="3">Transposase</fullName>
    </recommendedName>
</protein>
<reference evidence="1 2" key="1">
    <citation type="submission" date="2023-01" db="EMBL/GenBank/DDBJ databases">
        <title>Cultivation and genomic characterization of new, ubiquitous marine nitrite-oxidizing bacteria from the Nitrospirales.</title>
        <authorList>
            <person name="Mueller A.J."/>
            <person name="Daebeler A."/>
            <person name="Herbold C.W."/>
            <person name="Kirkegaard R.H."/>
            <person name="Daims H."/>
        </authorList>
    </citation>
    <scope>NUCLEOTIDE SEQUENCE [LARGE SCALE GENOMIC DNA]</scope>
    <source>
        <strain evidence="1 2">DK</strain>
    </source>
</reference>
<dbReference type="InterPro" id="IPR036388">
    <property type="entry name" value="WH-like_DNA-bd_sf"/>
</dbReference>
<dbReference type="AlphaFoldDB" id="A0AA96JYD5"/>
<dbReference type="GO" id="GO:0043565">
    <property type="term" value="F:sequence-specific DNA binding"/>
    <property type="evidence" value="ECO:0007669"/>
    <property type="project" value="InterPro"/>
</dbReference>
<evidence type="ECO:0000313" key="2">
    <source>
        <dbReference type="Proteomes" id="UP001302494"/>
    </source>
</evidence>
<dbReference type="RefSeq" id="WP_312748920.1">
    <property type="nucleotide sequence ID" value="NZ_CP116968.1"/>
</dbReference>
<accession>A0AA96JYD5</accession>
<dbReference type="Proteomes" id="UP001302494">
    <property type="component" value="Chromosome"/>
</dbReference>
<keyword evidence="2" id="KW-1185">Reference proteome</keyword>
<evidence type="ECO:0000313" key="1">
    <source>
        <dbReference type="EMBL" id="WNM64035.1"/>
    </source>
</evidence>
<organism evidence="1 2">
    <name type="scientific">Candidatus Nitrospira neomarina</name>
    <dbReference type="NCBI Taxonomy" id="3020899"/>
    <lineage>
        <taxon>Bacteria</taxon>
        <taxon>Pseudomonadati</taxon>
        <taxon>Nitrospirota</taxon>
        <taxon>Nitrospiria</taxon>
        <taxon>Nitrospirales</taxon>
        <taxon>Nitrospiraceae</taxon>
        <taxon>Nitrospira</taxon>
    </lineage>
</organism>
<dbReference type="SUPFAM" id="SSF48295">
    <property type="entry name" value="TrpR-like"/>
    <property type="match status" value="1"/>
</dbReference>
<dbReference type="InterPro" id="IPR010921">
    <property type="entry name" value="Trp_repressor/repl_initiator"/>
</dbReference>
<proteinExistence type="predicted"/>
<dbReference type="Gene3D" id="1.10.10.10">
    <property type="entry name" value="Winged helix-like DNA-binding domain superfamily/Winged helix DNA-binding domain"/>
    <property type="match status" value="1"/>
</dbReference>
<dbReference type="EMBL" id="CP116968">
    <property type="protein sequence ID" value="WNM64035.1"/>
    <property type="molecule type" value="Genomic_DNA"/>
</dbReference>
<gene>
    <name evidence="1" type="ORF">PQG83_09840</name>
</gene>
<sequence length="60" mass="6706">MGQDQSEPIELWTAKRRANLVLQNLKGETSIPKAAPRHGLTVAEVVCWPDQFLRPAGHWG</sequence>
<evidence type="ECO:0008006" key="3">
    <source>
        <dbReference type="Google" id="ProtNLM"/>
    </source>
</evidence>
<dbReference type="KEGG" id="nneo:PQG83_09840"/>